<dbReference type="PANTHER" id="PTHR43032">
    <property type="entry name" value="PROTEIN-METHIONINE-SULFOXIDE REDUCTASE"/>
    <property type="match status" value="1"/>
</dbReference>
<protein>
    <submittedName>
        <fullName evidence="4">Unannotated protein</fullName>
    </submittedName>
</protein>
<feature type="domain" description="Oxidoreductase molybdopterin-binding" evidence="1">
    <location>
        <begin position="37"/>
        <end position="183"/>
    </location>
</feature>
<sequence>MSFFQRNRRELEQRGIDPARLPPGQYHTDRFPVLHVGDVPTYDMSTWTLQIFGNVEHPVTLTWDELRALPVVDVTTDIHCVTKWSKFDTVWKGVRLRDLLELAGMKPDTKHLIQHAEYGYTANVPIADALGDDCLLTYAFDDQPLEDEHGFPARTLIPQLYLWKSVKWIRGLEAALTDKPGFWEVRGYHNYGDPFREQRFTDD</sequence>
<dbReference type="PANTHER" id="PTHR43032:SF4">
    <property type="entry name" value="OXIDOREDUCTASE MOLYBDOPTERIN-BINDING DOMAIN-CONTAINING PROTEIN"/>
    <property type="match status" value="1"/>
</dbReference>
<dbReference type="EMBL" id="CAFBMH010000010">
    <property type="protein sequence ID" value="CAB4894409.1"/>
    <property type="molecule type" value="Genomic_DNA"/>
</dbReference>
<dbReference type="InterPro" id="IPR000572">
    <property type="entry name" value="OxRdtase_Mopterin-bd_dom"/>
</dbReference>
<reference evidence="4" key="1">
    <citation type="submission" date="2020-05" db="EMBL/GenBank/DDBJ databases">
        <authorList>
            <person name="Chiriac C."/>
            <person name="Salcher M."/>
            <person name="Ghai R."/>
            <person name="Kavagutti S V."/>
        </authorList>
    </citation>
    <scope>NUCLEOTIDE SEQUENCE</scope>
</reference>
<name>A0A6J7FQQ5_9ZZZZ</name>
<dbReference type="AlphaFoldDB" id="A0A6J7FQQ5"/>
<dbReference type="SUPFAM" id="SSF56524">
    <property type="entry name" value="Oxidoreductase molybdopterin-binding domain"/>
    <property type="match status" value="1"/>
</dbReference>
<organism evidence="4">
    <name type="scientific">freshwater metagenome</name>
    <dbReference type="NCBI Taxonomy" id="449393"/>
    <lineage>
        <taxon>unclassified sequences</taxon>
        <taxon>metagenomes</taxon>
        <taxon>ecological metagenomes</taxon>
    </lineage>
</organism>
<evidence type="ECO:0000313" key="2">
    <source>
        <dbReference type="EMBL" id="CAB4726005.1"/>
    </source>
</evidence>
<dbReference type="EMBL" id="CAFBOS010000052">
    <property type="protein sequence ID" value="CAB4992078.1"/>
    <property type="molecule type" value="Genomic_DNA"/>
</dbReference>
<evidence type="ECO:0000313" key="5">
    <source>
        <dbReference type="EMBL" id="CAB4992078.1"/>
    </source>
</evidence>
<dbReference type="EMBL" id="CAEZYR010000003">
    <property type="protein sequence ID" value="CAB4726005.1"/>
    <property type="molecule type" value="Genomic_DNA"/>
</dbReference>
<dbReference type="Pfam" id="PF00174">
    <property type="entry name" value="Oxidored_molyb"/>
    <property type="match status" value="1"/>
</dbReference>
<evidence type="ECO:0000259" key="1">
    <source>
        <dbReference type="Pfam" id="PF00174"/>
    </source>
</evidence>
<proteinExistence type="predicted"/>
<evidence type="ECO:0000313" key="3">
    <source>
        <dbReference type="EMBL" id="CAB4817393.1"/>
    </source>
</evidence>
<dbReference type="Gene3D" id="3.90.420.10">
    <property type="entry name" value="Oxidoreductase, molybdopterin-binding domain"/>
    <property type="match status" value="1"/>
</dbReference>
<evidence type="ECO:0000313" key="4">
    <source>
        <dbReference type="EMBL" id="CAB4894409.1"/>
    </source>
</evidence>
<gene>
    <name evidence="2" type="ORF">UFOPK2754_00147</name>
    <name evidence="3" type="ORF">UFOPK3139_00461</name>
    <name evidence="4" type="ORF">UFOPK3543_00491</name>
    <name evidence="5" type="ORF">UFOPK3967_01071</name>
</gene>
<accession>A0A6J7FQQ5</accession>
<dbReference type="EMBL" id="CAFABA010000012">
    <property type="protein sequence ID" value="CAB4817393.1"/>
    <property type="molecule type" value="Genomic_DNA"/>
</dbReference>
<dbReference type="CDD" id="cd02109">
    <property type="entry name" value="arch_bact_SO_family_Moco"/>
    <property type="match status" value="1"/>
</dbReference>
<dbReference type="InterPro" id="IPR036374">
    <property type="entry name" value="OxRdtase_Mopterin-bd_sf"/>
</dbReference>